<evidence type="ECO:0000256" key="1">
    <source>
        <dbReference type="SAM" id="Phobius"/>
    </source>
</evidence>
<name>A0A844FY37_9BACT</name>
<organism evidence="3 4">
    <name type="scientific">Victivallis lenta</name>
    <dbReference type="NCBI Taxonomy" id="2606640"/>
    <lineage>
        <taxon>Bacteria</taxon>
        <taxon>Pseudomonadati</taxon>
        <taxon>Lentisphaerota</taxon>
        <taxon>Lentisphaeria</taxon>
        <taxon>Victivallales</taxon>
        <taxon>Victivallaceae</taxon>
        <taxon>Victivallis</taxon>
    </lineage>
</organism>
<dbReference type="EMBL" id="VUNS01000001">
    <property type="protein sequence ID" value="MST95575.1"/>
    <property type="molecule type" value="Genomic_DNA"/>
</dbReference>
<dbReference type="Proteomes" id="UP000435649">
    <property type="component" value="Unassembled WGS sequence"/>
</dbReference>
<comment type="caution">
    <text evidence="3">The sequence shown here is derived from an EMBL/GenBank/DDBJ whole genome shotgun (WGS) entry which is preliminary data.</text>
</comment>
<keyword evidence="1" id="KW-1133">Transmembrane helix</keyword>
<accession>A0A844FY37</accession>
<dbReference type="PANTHER" id="PTHR34351">
    <property type="entry name" value="SLR1927 PROTEIN-RELATED"/>
    <property type="match status" value="1"/>
</dbReference>
<dbReference type="PANTHER" id="PTHR34351:SF1">
    <property type="entry name" value="SLR1927 PROTEIN"/>
    <property type="match status" value="1"/>
</dbReference>
<reference evidence="3 4" key="1">
    <citation type="submission" date="2019-08" db="EMBL/GenBank/DDBJ databases">
        <title>In-depth cultivation of the pig gut microbiome towards novel bacterial diversity and tailored functional studies.</title>
        <authorList>
            <person name="Wylensek D."/>
            <person name="Hitch T.C.A."/>
            <person name="Clavel T."/>
        </authorList>
    </citation>
    <scope>NUCLEOTIDE SEQUENCE [LARGE SCALE GENOMIC DNA]</scope>
    <source>
        <strain evidence="3 4">BBE-744-WT-12</strain>
    </source>
</reference>
<evidence type="ECO:0000313" key="3">
    <source>
        <dbReference type="EMBL" id="MST95575.1"/>
    </source>
</evidence>
<dbReference type="RefSeq" id="WP_106053126.1">
    <property type="nucleotide sequence ID" value="NZ_CALXOB010000042.1"/>
</dbReference>
<dbReference type="Pfam" id="PF01882">
    <property type="entry name" value="DUF58"/>
    <property type="match status" value="1"/>
</dbReference>
<keyword evidence="4" id="KW-1185">Reference proteome</keyword>
<sequence>MNLNLEAYIQRKMSRFLDGPETFQFNALRNGTQRKYRSSSLALFAWFIGITRLFLSPVGFYLLPVVAMLVAYASVAMDAPMRFMVLIFLAVFLVELSLGFWYRPRVDLVRLMPDRVRAKSTFKVHFILRNRRKFPAWDLCADPFNYSSGLTIEKHAAVGVLPPRAEVKLESVVYAKRRGRYLIYTTRVESRFPFNLIKWSCRWRSDARLLAVYPAFTSLSKFTLPLGARNQAEGMARYSKIGESMELMGVRDYRDGDDIRRIDWPGTARLGSFVVKEFEEDELKRIALVTDTYVPPVKFWKLHRTPRESEHLEAALELTAALAEYLSRGEAAVELFAVGPEVHRLETGRGTTSFDAVCDILSGIDASPVPALAQLEADVFRDLSEVGGAVVVLIGDDDDRRKFVEKLRESGVSLRVFLITDEPAADLPPDWFALSPKAVRTGMVREL</sequence>
<gene>
    <name evidence="3" type="ORF">FYJ85_00740</name>
</gene>
<evidence type="ECO:0000259" key="2">
    <source>
        <dbReference type="Pfam" id="PF01882"/>
    </source>
</evidence>
<keyword evidence="1" id="KW-0812">Transmembrane</keyword>
<dbReference type="AlphaFoldDB" id="A0A844FY37"/>
<dbReference type="InterPro" id="IPR002881">
    <property type="entry name" value="DUF58"/>
</dbReference>
<feature type="domain" description="DUF58" evidence="2">
    <location>
        <begin position="250"/>
        <end position="428"/>
    </location>
</feature>
<protein>
    <submittedName>
        <fullName evidence="3">DUF58 domain-containing protein</fullName>
    </submittedName>
</protein>
<keyword evidence="1" id="KW-0472">Membrane</keyword>
<feature type="transmembrane region" description="Helical" evidence="1">
    <location>
        <begin position="83"/>
        <end position="102"/>
    </location>
</feature>
<proteinExistence type="predicted"/>
<evidence type="ECO:0000313" key="4">
    <source>
        <dbReference type="Proteomes" id="UP000435649"/>
    </source>
</evidence>